<proteinExistence type="inferred from homology"/>
<evidence type="ECO:0000256" key="3">
    <source>
        <dbReference type="ARBA" id="ARBA00023082"/>
    </source>
</evidence>
<dbReference type="InterPro" id="IPR036388">
    <property type="entry name" value="WH-like_DNA-bd_sf"/>
</dbReference>
<dbReference type="PROSITE" id="PS01063">
    <property type="entry name" value="SIGMA70_ECF"/>
    <property type="match status" value="1"/>
</dbReference>
<dbReference type="InterPro" id="IPR000838">
    <property type="entry name" value="RNA_pol_sigma70_ECF_CS"/>
</dbReference>
<feature type="domain" description="RNA polymerase sigma factor 70 region 4 type 2" evidence="8">
    <location>
        <begin position="122"/>
        <end position="166"/>
    </location>
</feature>
<dbReference type="GO" id="GO:0006950">
    <property type="term" value="P:response to stress"/>
    <property type="evidence" value="ECO:0007669"/>
    <property type="project" value="UniProtKB-ARBA"/>
</dbReference>
<dbReference type="SUPFAM" id="SSF88659">
    <property type="entry name" value="Sigma3 and sigma4 domains of RNA polymerase sigma factors"/>
    <property type="match status" value="1"/>
</dbReference>
<evidence type="ECO:0000256" key="1">
    <source>
        <dbReference type="ARBA" id="ARBA00010641"/>
    </source>
</evidence>
<sequence>MEEDELIKRARQGSATAFQQLVEIYRPVVERFAFQLGNRASDIDDITQEVFIRVYRFLDQFSKSKFSTWLYKITLNVTRDAGRKRTSSIKKVLKLQSEQNDPYPAAEAIALKNEKDRVLHICLQKLDSKYKIPIILFYFHEKKYDEIAEITSLTLSAVKTRILRGKGLLKKALEEYEKKEGETHG</sequence>
<dbReference type="GO" id="GO:0016987">
    <property type="term" value="F:sigma factor activity"/>
    <property type="evidence" value="ECO:0007669"/>
    <property type="project" value="UniProtKB-KW"/>
</dbReference>
<evidence type="ECO:0000256" key="6">
    <source>
        <dbReference type="RuleBase" id="RU000716"/>
    </source>
</evidence>
<dbReference type="GO" id="GO:0006352">
    <property type="term" value="P:DNA-templated transcription initiation"/>
    <property type="evidence" value="ECO:0007669"/>
    <property type="project" value="InterPro"/>
</dbReference>
<dbReference type="Gene3D" id="1.10.10.10">
    <property type="entry name" value="Winged helix-like DNA-binding domain superfamily/Winged helix DNA-binding domain"/>
    <property type="match status" value="1"/>
</dbReference>
<gene>
    <name evidence="9" type="ORF">GKZ89_19280</name>
</gene>
<dbReference type="GO" id="GO:0003677">
    <property type="term" value="F:DNA binding"/>
    <property type="evidence" value="ECO:0007669"/>
    <property type="project" value="UniProtKB-KW"/>
</dbReference>
<reference evidence="9 10" key="1">
    <citation type="journal article" date="2017" name="Int. J. Syst. Evol. Microbiol.">
        <title>Bacillus mangrovi sp. nov., isolated from a sediment sample from a mangrove forest.</title>
        <authorList>
            <person name="Gupta V."/>
            <person name="Singh P.K."/>
            <person name="Korpole S."/>
            <person name="Tanuku N.R.S."/>
            <person name="Pinnaka A.K."/>
        </authorList>
    </citation>
    <scope>NUCLEOTIDE SEQUENCE [LARGE SCALE GENOMIC DNA]</scope>
    <source>
        <strain evidence="9 10">KCTC 33872</strain>
    </source>
</reference>
<evidence type="ECO:0000313" key="9">
    <source>
        <dbReference type="EMBL" id="MTH55540.1"/>
    </source>
</evidence>
<protein>
    <recommendedName>
        <fullName evidence="6">RNA polymerase sigma factor</fullName>
    </recommendedName>
</protein>
<dbReference type="AlphaFoldDB" id="A0A7X2S975"/>
<evidence type="ECO:0000313" key="10">
    <source>
        <dbReference type="Proteomes" id="UP000434639"/>
    </source>
</evidence>
<evidence type="ECO:0000256" key="4">
    <source>
        <dbReference type="ARBA" id="ARBA00023125"/>
    </source>
</evidence>
<dbReference type="OrthoDB" id="9784984at2"/>
<dbReference type="RefSeq" id="WP_155114035.1">
    <property type="nucleotide sequence ID" value="NZ_WMIB01000031.1"/>
</dbReference>
<dbReference type="InterPro" id="IPR007627">
    <property type="entry name" value="RNA_pol_sigma70_r2"/>
</dbReference>
<dbReference type="SUPFAM" id="SSF88946">
    <property type="entry name" value="Sigma2 domain of RNA polymerase sigma factors"/>
    <property type="match status" value="1"/>
</dbReference>
<evidence type="ECO:0000259" key="8">
    <source>
        <dbReference type="Pfam" id="PF08281"/>
    </source>
</evidence>
<dbReference type="InterPro" id="IPR013325">
    <property type="entry name" value="RNA_pol_sigma_r2"/>
</dbReference>
<dbReference type="EMBL" id="WMIB01000031">
    <property type="protein sequence ID" value="MTH55540.1"/>
    <property type="molecule type" value="Genomic_DNA"/>
</dbReference>
<organism evidence="9 10">
    <name type="scientific">Metabacillus mangrovi</name>
    <dbReference type="NCBI Taxonomy" id="1491830"/>
    <lineage>
        <taxon>Bacteria</taxon>
        <taxon>Bacillati</taxon>
        <taxon>Bacillota</taxon>
        <taxon>Bacilli</taxon>
        <taxon>Bacillales</taxon>
        <taxon>Bacillaceae</taxon>
        <taxon>Metabacillus</taxon>
    </lineage>
</organism>
<evidence type="ECO:0000256" key="2">
    <source>
        <dbReference type="ARBA" id="ARBA00023015"/>
    </source>
</evidence>
<evidence type="ECO:0000259" key="7">
    <source>
        <dbReference type="Pfam" id="PF04542"/>
    </source>
</evidence>
<keyword evidence="4 6" id="KW-0238">DNA-binding</keyword>
<dbReference type="PANTHER" id="PTHR43133">
    <property type="entry name" value="RNA POLYMERASE ECF-TYPE SIGMA FACTO"/>
    <property type="match status" value="1"/>
</dbReference>
<keyword evidence="10" id="KW-1185">Reference proteome</keyword>
<accession>A0A7X2S975</accession>
<keyword evidence="5 6" id="KW-0804">Transcription</keyword>
<dbReference type="InterPro" id="IPR039425">
    <property type="entry name" value="RNA_pol_sigma-70-like"/>
</dbReference>
<comment type="similarity">
    <text evidence="1 6">Belongs to the sigma-70 factor family. ECF subfamily.</text>
</comment>
<dbReference type="InterPro" id="IPR013249">
    <property type="entry name" value="RNA_pol_sigma70_r4_t2"/>
</dbReference>
<dbReference type="NCBIfam" id="TIGR02937">
    <property type="entry name" value="sigma70-ECF"/>
    <property type="match status" value="1"/>
</dbReference>
<dbReference type="Proteomes" id="UP000434639">
    <property type="component" value="Unassembled WGS sequence"/>
</dbReference>
<feature type="domain" description="RNA polymerase sigma-70 region 2" evidence="7">
    <location>
        <begin position="21"/>
        <end position="86"/>
    </location>
</feature>
<evidence type="ECO:0000256" key="5">
    <source>
        <dbReference type="ARBA" id="ARBA00023163"/>
    </source>
</evidence>
<dbReference type="InterPro" id="IPR014284">
    <property type="entry name" value="RNA_pol_sigma-70_dom"/>
</dbReference>
<comment type="caution">
    <text evidence="9">The sequence shown here is derived from an EMBL/GenBank/DDBJ whole genome shotgun (WGS) entry which is preliminary data.</text>
</comment>
<dbReference type="Pfam" id="PF08281">
    <property type="entry name" value="Sigma70_r4_2"/>
    <property type="match status" value="1"/>
</dbReference>
<dbReference type="InterPro" id="IPR013324">
    <property type="entry name" value="RNA_pol_sigma_r3/r4-like"/>
</dbReference>
<dbReference type="Pfam" id="PF04542">
    <property type="entry name" value="Sigma70_r2"/>
    <property type="match status" value="1"/>
</dbReference>
<dbReference type="Gene3D" id="1.10.1740.10">
    <property type="match status" value="1"/>
</dbReference>
<name>A0A7X2S975_9BACI</name>
<keyword evidence="3 6" id="KW-0731">Sigma factor</keyword>
<keyword evidence="2 6" id="KW-0805">Transcription regulation</keyword>
<dbReference type="PANTHER" id="PTHR43133:SF51">
    <property type="entry name" value="RNA POLYMERASE SIGMA FACTOR"/>
    <property type="match status" value="1"/>
</dbReference>